<reference evidence="1 2" key="1">
    <citation type="submission" date="2020-10" db="EMBL/GenBank/DDBJ databases">
        <title>ChiBAC.</title>
        <authorList>
            <person name="Zenner C."/>
            <person name="Hitch T.C.A."/>
            <person name="Clavel T."/>
        </authorList>
    </citation>
    <scope>NUCLEOTIDE SEQUENCE [LARGE SCALE GENOMIC DNA]</scope>
    <source>
        <strain evidence="1 2">DSM 107455</strain>
    </source>
</reference>
<dbReference type="Proteomes" id="UP001194273">
    <property type="component" value="Unassembled WGS sequence"/>
</dbReference>
<protein>
    <submittedName>
        <fullName evidence="1">Uncharacterized protein</fullName>
    </submittedName>
</protein>
<gene>
    <name evidence="1" type="ORF">INF26_03765</name>
</gene>
<comment type="caution">
    <text evidence="1">The sequence shown here is derived from an EMBL/GenBank/DDBJ whole genome shotgun (WGS) entry which is preliminary data.</text>
</comment>
<accession>A0ABR9QSF2</accession>
<evidence type="ECO:0000313" key="2">
    <source>
        <dbReference type="Proteomes" id="UP001194273"/>
    </source>
</evidence>
<evidence type="ECO:0000313" key="1">
    <source>
        <dbReference type="EMBL" id="MBE5023967.1"/>
    </source>
</evidence>
<dbReference type="EMBL" id="JADCJZ010000001">
    <property type="protein sequence ID" value="MBE5023967.1"/>
    <property type="molecule type" value="Genomic_DNA"/>
</dbReference>
<keyword evidence="2" id="KW-1185">Reference proteome</keyword>
<proteinExistence type="predicted"/>
<sequence>MNIANPGMQSVVDALGGEEGLAVLVEAIRRAVEDRTADTVEYMVEDAGDMDSVPHIARDLAAIAVKGRLKTLGFDASVSRRGRSHWKDLLATESGVRVTVAKVAVEGTRPRSTPFKDSFNSNGQFRLELVGDELVPSPPTGEQASAIITYQTAAKPGRPSALTLASVGILLPGITEETDEYLSLSHLVRRGRTVEPAAVDMPVVTVKRDVERRASGDGR</sequence>
<organism evidence="1 2">
    <name type="scientific">Thermophilibacter gallinarum</name>
    <dbReference type="NCBI Taxonomy" id="2779357"/>
    <lineage>
        <taxon>Bacteria</taxon>
        <taxon>Bacillati</taxon>
        <taxon>Actinomycetota</taxon>
        <taxon>Coriobacteriia</taxon>
        <taxon>Coriobacteriales</taxon>
        <taxon>Atopobiaceae</taxon>
        <taxon>Thermophilibacter</taxon>
    </lineage>
</organism>
<name>A0ABR9QSF2_9ACTN</name>
<dbReference type="RefSeq" id="WP_087226574.1">
    <property type="nucleotide sequence ID" value="NZ_JADCJZ010000001.1"/>
</dbReference>